<proteinExistence type="predicted"/>
<keyword evidence="2" id="KW-1185">Reference proteome</keyword>
<protein>
    <submittedName>
        <fullName evidence="1">Uncharacterized protein</fullName>
    </submittedName>
</protein>
<evidence type="ECO:0000313" key="1">
    <source>
        <dbReference type="EMBL" id="TNN55069.1"/>
    </source>
</evidence>
<reference evidence="1 2" key="1">
    <citation type="submission" date="2019-03" db="EMBL/GenBank/DDBJ databases">
        <title>First draft genome of Liparis tanakae, snailfish: a comprehensive survey of snailfish specific genes.</title>
        <authorList>
            <person name="Kim W."/>
            <person name="Song I."/>
            <person name="Jeong J.-H."/>
            <person name="Kim D."/>
            <person name="Kim S."/>
            <person name="Ryu S."/>
            <person name="Song J.Y."/>
            <person name="Lee S.K."/>
        </authorList>
    </citation>
    <scope>NUCLEOTIDE SEQUENCE [LARGE SCALE GENOMIC DNA]</scope>
    <source>
        <tissue evidence="1">Muscle</tissue>
    </source>
</reference>
<accession>A0A4Z2GNZ0</accession>
<sequence length="190" mass="21075">MNHLGGTRCQISLRTAKCIPLTHIAVWDVDKYLRVDTECKATEQVLKVIGGDLCGRPSLSTFQPGHAPQHRFLCGGITSSLAVCSSTEATLYPSTVSCAMQLQSAMKQRADDLLQQLLRKTNPSSCKAGDEMIQHPSEKESEMEMRILDKAISCHRVRDGRMQFKQTIITKLQNAQITQFNLPSAISTVR</sequence>
<comment type="caution">
    <text evidence="1">The sequence shown here is derived from an EMBL/GenBank/DDBJ whole genome shotgun (WGS) entry which is preliminary data.</text>
</comment>
<evidence type="ECO:0000313" key="2">
    <source>
        <dbReference type="Proteomes" id="UP000314294"/>
    </source>
</evidence>
<gene>
    <name evidence="1" type="ORF">EYF80_034725</name>
</gene>
<organism evidence="1 2">
    <name type="scientific">Liparis tanakae</name>
    <name type="common">Tanaka's snailfish</name>
    <dbReference type="NCBI Taxonomy" id="230148"/>
    <lineage>
        <taxon>Eukaryota</taxon>
        <taxon>Metazoa</taxon>
        <taxon>Chordata</taxon>
        <taxon>Craniata</taxon>
        <taxon>Vertebrata</taxon>
        <taxon>Euteleostomi</taxon>
        <taxon>Actinopterygii</taxon>
        <taxon>Neopterygii</taxon>
        <taxon>Teleostei</taxon>
        <taxon>Neoteleostei</taxon>
        <taxon>Acanthomorphata</taxon>
        <taxon>Eupercaria</taxon>
        <taxon>Perciformes</taxon>
        <taxon>Cottioidei</taxon>
        <taxon>Cottales</taxon>
        <taxon>Liparidae</taxon>
        <taxon>Liparis</taxon>
    </lineage>
</organism>
<dbReference type="AlphaFoldDB" id="A0A4Z2GNZ0"/>
<dbReference type="EMBL" id="SRLO01000467">
    <property type="protein sequence ID" value="TNN55069.1"/>
    <property type="molecule type" value="Genomic_DNA"/>
</dbReference>
<name>A0A4Z2GNZ0_9TELE</name>
<dbReference type="Proteomes" id="UP000314294">
    <property type="component" value="Unassembled WGS sequence"/>
</dbReference>